<dbReference type="Proteomes" id="UP000792457">
    <property type="component" value="Unassembled WGS sequence"/>
</dbReference>
<dbReference type="AlphaFoldDB" id="A0A8K0KEA6"/>
<feature type="domain" description="CAP-Gly" evidence="2">
    <location>
        <begin position="39"/>
        <end position="77"/>
    </location>
</feature>
<dbReference type="Gene3D" id="2.30.30.190">
    <property type="entry name" value="CAP Gly-rich-like domain"/>
    <property type="match status" value="1"/>
</dbReference>
<evidence type="ECO:0000256" key="1">
    <source>
        <dbReference type="SAM" id="MobiDB-lite"/>
    </source>
</evidence>
<dbReference type="InterPro" id="IPR000938">
    <property type="entry name" value="CAP-Gly_domain"/>
</dbReference>
<name>A0A8K0KEA6_LADFU</name>
<organism evidence="3 4">
    <name type="scientific">Ladona fulva</name>
    <name type="common">Scarce chaser dragonfly</name>
    <name type="synonym">Libellula fulva</name>
    <dbReference type="NCBI Taxonomy" id="123851"/>
    <lineage>
        <taxon>Eukaryota</taxon>
        <taxon>Metazoa</taxon>
        <taxon>Ecdysozoa</taxon>
        <taxon>Arthropoda</taxon>
        <taxon>Hexapoda</taxon>
        <taxon>Insecta</taxon>
        <taxon>Pterygota</taxon>
        <taxon>Palaeoptera</taxon>
        <taxon>Odonata</taxon>
        <taxon>Epiprocta</taxon>
        <taxon>Anisoptera</taxon>
        <taxon>Libelluloidea</taxon>
        <taxon>Libellulidae</taxon>
        <taxon>Ladona</taxon>
    </lineage>
</organism>
<accession>A0A8K0KEA6</accession>
<sequence length="148" mass="16182">MSDPPRWLIGQRVAWLGSGSGLPRTATARWIGRLPGMGAGWTVGIELDEALPLGGVDGKWAGRRLFNCKRSHGLFVPLASIIPESDLRTRVKQGFGSTLHVGRRRRGNCVTVPIRPQGTFPSSRPKPETQLFRLATLPPSVDEPPDRP</sequence>
<evidence type="ECO:0000259" key="2">
    <source>
        <dbReference type="PROSITE" id="PS50245"/>
    </source>
</evidence>
<proteinExistence type="predicted"/>
<dbReference type="SMART" id="SM01052">
    <property type="entry name" value="CAP_GLY"/>
    <property type="match status" value="1"/>
</dbReference>
<dbReference type="InterPro" id="IPR036859">
    <property type="entry name" value="CAP-Gly_dom_sf"/>
</dbReference>
<dbReference type="OrthoDB" id="6623290at2759"/>
<reference evidence="3" key="2">
    <citation type="submission" date="2017-10" db="EMBL/GenBank/DDBJ databases">
        <title>Ladona fulva Genome sequencing and assembly.</title>
        <authorList>
            <person name="Murali S."/>
            <person name="Richards S."/>
            <person name="Bandaranaike D."/>
            <person name="Bellair M."/>
            <person name="Blankenburg K."/>
            <person name="Chao H."/>
            <person name="Dinh H."/>
            <person name="Doddapaneni H."/>
            <person name="Dugan-Rocha S."/>
            <person name="Elkadiri S."/>
            <person name="Gnanaolivu R."/>
            <person name="Hernandez B."/>
            <person name="Skinner E."/>
            <person name="Javaid M."/>
            <person name="Lee S."/>
            <person name="Li M."/>
            <person name="Ming W."/>
            <person name="Munidasa M."/>
            <person name="Muniz J."/>
            <person name="Nguyen L."/>
            <person name="Hughes D."/>
            <person name="Osuji N."/>
            <person name="Pu L.-L."/>
            <person name="Puazo M."/>
            <person name="Qu C."/>
            <person name="Quiroz J."/>
            <person name="Raj R."/>
            <person name="Weissenberger G."/>
            <person name="Xin Y."/>
            <person name="Zou X."/>
            <person name="Han Y."/>
            <person name="Worley K."/>
            <person name="Muzny D."/>
            <person name="Gibbs R."/>
        </authorList>
    </citation>
    <scope>NUCLEOTIDE SEQUENCE</scope>
    <source>
        <strain evidence="3">Sampled in the wild</strain>
    </source>
</reference>
<dbReference type="Pfam" id="PF01302">
    <property type="entry name" value="CAP_GLY"/>
    <property type="match status" value="1"/>
</dbReference>
<dbReference type="SUPFAM" id="SSF74924">
    <property type="entry name" value="Cap-Gly domain"/>
    <property type="match status" value="1"/>
</dbReference>
<gene>
    <name evidence="3" type="ORF">J437_LFUL013167</name>
</gene>
<evidence type="ECO:0000313" key="4">
    <source>
        <dbReference type="Proteomes" id="UP000792457"/>
    </source>
</evidence>
<dbReference type="PROSITE" id="PS50245">
    <property type="entry name" value="CAP_GLY_2"/>
    <property type="match status" value="1"/>
</dbReference>
<evidence type="ECO:0000313" key="3">
    <source>
        <dbReference type="EMBL" id="KAG8233387.1"/>
    </source>
</evidence>
<feature type="region of interest" description="Disordered" evidence="1">
    <location>
        <begin position="118"/>
        <end position="148"/>
    </location>
</feature>
<dbReference type="EMBL" id="KZ308714">
    <property type="protein sequence ID" value="KAG8233387.1"/>
    <property type="molecule type" value="Genomic_DNA"/>
</dbReference>
<comment type="caution">
    <text evidence="3">The sequence shown here is derived from an EMBL/GenBank/DDBJ whole genome shotgun (WGS) entry which is preliminary data.</text>
</comment>
<protein>
    <recommendedName>
        <fullName evidence="2">CAP-Gly domain-containing protein</fullName>
    </recommendedName>
</protein>
<reference evidence="3" key="1">
    <citation type="submission" date="2013-04" db="EMBL/GenBank/DDBJ databases">
        <authorList>
            <person name="Qu J."/>
            <person name="Murali S.C."/>
            <person name="Bandaranaike D."/>
            <person name="Bellair M."/>
            <person name="Blankenburg K."/>
            <person name="Chao H."/>
            <person name="Dinh H."/>
            <person name="Doddapaneni H."/>
            <person name="Downs B."/>
            <person name="Dugan-Rocha S."/>
            <person name="Elkadiri S."/>
            <person name="Gnanaolivu R.D."/>
            <person name="Hernandez B."/>
            <person name="Javaid M."/>
            <person name="Jayaseelan J.C."/>
            <person name="Lee S."/>
            <person name="Li M."/>
            <person name="Ming W."/>
            <person name="Munidasa M."/>
            <person name="Muniz J."/>
            <person name="Nguyen L."/>
            <person name="Ongeri F."/>
            <person name="Osuji N."/>
            <person name="Pu L.-L."/>
            <person name="Puazo M."/>
            <person name="Qu C."/>
            <person name="Quiroz J."/>
            <person name="Raj R."/>
            <person name="Weissenberger G."/>
            <person name="Xin Y."/>
            <person name="Zou X."/>
            <person name="Han Y."/>
            <person name="Richards S."/>
            <person name="Worley K."/>
            <person name="Muzny D."/>
            <person name="Gibbs R."/>
        </authorList>
    </citation>
    <scope>NUCLEOTIDE SEQUENCE</scope>
    <source>
        <strain evidence="3">Sampled in the wild</strain>
    </source>
</reference>
<keyword evidence="4" id="KW-1185">Reference proteome</keyword>